<dbReference type="EMBL" id="HBGL01008851">
    <property type="protein sequence ID" value="CAD9298217.1"/>
    <property type="molecule type" value="Transcribed_RNA"/>
</dbReference>
<dbReference type="InterPro" id="IPR009169">
    <property type="entry name" value="Calreticulin"/>
</dbReference>
<keyword evidence="9" id="KW-0106">Calcium</keyword>
<dbReference type="SUPFAM" id="SSF63887">
    <property type="entry name" value="P-domain of calnexin/calreticulin"/>
    <property type="match status" value="1"/>
</dbReference>
<evidence type="ECO:0000256" key="9">
    <source>
        <dbReference type="ARBA" id="ARBA00022837"/>
    </source>
</evidence>
<keyword evidence="4" id="KW-0732">Signal</keyword>
<keyword evidence="8" id="KW-0862">Zinc</keyword>
<dbReference type="PROSITE" id="PS00805">
    <property type="entry name" value="CALRETICULIN_REPEAT"/>
    <property type="match status" value="1"/>
</dbReference>
<dbReference type="GO" id="GO:0005788">
    <property type="term" value="C:endoplasmic reticulum lumen"/>
    <property type="evidence" value="ECO:0007669"/>
    <property type="project" value="UniProtKB-SubCell"/>
</dbReference>
<dbReference type="Gene3D" id="2.10.250.10">
    <property type="entry name" value="Calreticulin/calnexin, P domain"/>
    <property type="match status" value="1"/>
</dbReference>
<feature type="disulfide bond" evidence="13">
    <location>
        <begin position="100"/>
        <end position="134"/>
    </location>
</feature>
<dbReference type="PANTHER" id="PTHR11073">
    <property type="entry name" value="CALRETICULIN AND CALNEXIN"/>
    <property type="match status" value="1"/>
</dbReference>
<evidence type="ECO:0000256" key="4">
    <source>
        <dbReference type="ARBA" id="ARBA00022729"/>
    </source>
</evidence>
<dbReference type="GO" id="GO:0005509">
    <property type="term" value="F:calcium ion binding"/>
    <property type="evidence" value="ECO:0007669"/>
    <property type="project" value="InterPro"/>
</dbReference>
<dbReference type="FunFam" id="2.10.250.10:FF:000002">
    <property type="entry name" value="Calreticulin"/>
    <property type="match status" value="1"/>
</dbReference>
<evidence type="ECO:0000256" key="10">
    <source>
        <dbReference type="ARBA" id="ARBA00023186"/>
    </source>
</evidence>
<evidence type="ECO:0000256" key="6">
    <source>
        <dbReference type="ARBA" id="ARBA00022737"/>
    </source>
</evidence>
<dbReference type="Pfam" id="PF00262">
    <property type="entry name" value="Calreticulin"/>
    <property type="match status" value="1"/>
</dbReference>
<reference evidence="16" key="1">
    <citation type="submission" date="2021-01" db="EMBL/GenBank/DDBJ databases">
        <authorList>
            <person name="Corre E."/>
            <person name="Pelletier E."/>
            <person name="Niang G."/>
            <person name="Scheremetjew M."/>
            <person name="Finn R."/>
            <person name="Kale V."/>
            <person name="Holt S."/>
            <person name="Cochrane G."/>
            <person name="Meng A."/>
            <person name="Brown T."/>
            <person name="Cohen L."/>
        </authorList>
    </citation>
    <scope>NUCLEOTIDE SEQUENCE</scope>
    <source>
        <strain evidence="16">ATCC 50979</strain>
    </source>
</reference>
<dbReference type="PROSITE" id="PS00803">
    <property type="entry name" value="CALRETICULIN_1"/>
    <property type="match status" value="1"/>
</dbReference>
<comment type="subcellular location">
    <subcellularLocation>
        <location evidence="1 11">Endoplasmic reticulum lumen</location>
    </subcellularLocation>
</comment>
<feature type="binding site" evidence="12">
    <location>
        <position position="316"/>
    </location>
    <ligand>
        <name>an alpha-D-glucoside</name>
        <dbReference type="ChEBI" id="CHEBI:22390"/>
    </ligand>
</feature>
<protein>
    <recommendedName>
        <fullName evidence="11">Calreticulin</fullName>
    </recommendedName>
</protein>
<dbReference type="GO" id="GO:0036503">
    <property type="term" value="P:ERAD pathway"/>
    <property type="evidence" value="ECO:0007669"/>
    <property type="project" value="TreeGrafter"/>
</dbReference>
<evidence type="ECO:0000256" key="13">
    <source>
        <dbReference type="PIRSR" id="PIRSR002356-3"/>
    </source>
</evidence>
<dbReference type="PRINTS" id="PR00626">
    <property type="entry name" value="CALRETICULIN"/>
</dbReference>
<organism evidence="16">
    <name type="scientific">Sexangularia sp. CB-2014</name>
    <dbReference type="NCBI Taxonomy" id="1486929"/>
    <lineage>
        <taxon>Eukaryota</taxon>
        <taxon>Amoebozoa</taxon>
        <taxon>Tubulinea</taxon>
        <taxon>Elardia</taxon>
        <taxon>Arcellinida</taxon>
        <taxon>Arcellinida incertae sedis</taxon>
        <taxon>Sexangularia</taxon>
    </lineage>
</organism>
<evidence type="ECO:0000256" key="11">
    <source>
        <dbReference type="PIRNR" id="PIRNR002356"/>
    </source>
</evidence>
<feature type="binding site" evidence="12">
    <location>
        <position position="106"/>
    </location>
    <ligand>
        <name>an alpha-D-glucoside</name>
        <dbReference type="ChEBI" id="CHEBI:22390"/>
    </ligand>
</feature>
<name>A0A7S1VFF5_9EUKA</name>
<evidence type="ECO:0000256" key="2">
    <source>
        <dbReference type="ARBA" id="ARBA00010983"/>
    </source>
</evidence>
<evidence type="ECO:0000313" key="16">
    <source>
        <dbReference type="EMBL" id="CAD9298217.1"/>
    </source>
</evidence>
<comment type="similarity">
    <text evidence="2 11 14">Belongs to the calreticulin family.</text>
</comment>
<dbReference type="InterPro" id="IPR001580">
    <property type="entry name" value="Calret/calnex"/>
</dbReference>
<keyword evidence="6" id="KW-0677">Repeat</keyword>
<dbReference type="InterPro" id="IPR009033">
    <property type="entry name" value="Calreticulin/calnexin_P_dom_sf"/>
</dbReference>
<keyword evidence="13" id="KW-1015">Disulfide bond</keyword>
<gene>
    <name evidence="16" type="ORF">SSP0437_LOCUS6845</name>
</gene>
<dbReference type="Gene3D" id="2.60.120.200">
    <property type="match status" value="1"/>
</dbReference>
<evidence type="ECO:0000256" key="7">
    <source>
        <dbReference type="ARBA" id="ARBA00022824"/>
    </source>
</evidence>
<dbReference type="GO" id="GO:0051082">
    <property type="term" value="F:unfolded protein binding"/>
    <property type="evidence" value="ECO:0007669"/>
    <property type="project" value="InterPro"/>
</dbReference>
<keyword evidence="3" id="KW-0479">Metal-binding</keyword>
<dbReference type="SUPFAM" id="SSF49899">
    <property type="entry name" value="Concanavalin A-like lectins/glucanases"/>
    <property type="match status" value="1"/>
</dbReference>
<proteinExistence type="inferred from homology"/>
<sequence>MIFTLFAMSSLVSAKLIFKESFDEPNWTDRWTQSTAKGDDAGSLGLTAGKWYGDSANVGLQTKDDAKFYQVATKFDEAFDNKDKNLVVQYSVKHEQLIDCGGAYLKLFGADVAKDLSTFNGESEYNIMFGPDICGSTKRTHFIVNYKGENHLIKQEIPVESDDLSHLYTLILKPDNTFVVKIDGEVRREGSLKDEAQFDLLPPKEIYDETDVKPDDWVDAAKIPDPTDEKPAGWDDIEEFIDDPDATKPDDWDDELDGDWAAPKIANPEYQGEWTPRMIDNPDYKGPWEQKKIPNPDYYDDDSLYHFDSFAGLGIEVWQVKSGTIFDNFLVTDDIAEADAAADAFKEEQEKEKAMHDEIKEEERKKAEEERLAREAAAEEAEEAEEDEEEEDHDEL</sequence>
<dbReference type="InterPro" id="IPR013320">
    <property type="entry name" value="ConA-like_dom_sf"/>
</dbReference>
<dbReference type="InterPro" id="IPR018124">
    <property type="entry name" value="Calret/calnex_CS"/>
</dbReference>
<feature type="region of interest" description="Disordered" evidence="15">
    <location>
        <begin position="342"/>
        <end position="396"/>
    </location>
</feature>
<feature type="binding site" evidence="12">
    <location>
        <position position="132"/>
    </location>
    <ligand>
        <name>an alpha-D-glucoside</name>
        <dbReference type="ChEBI" id="CHEBI:22390"/>
    </ligand>
</feature>
<dbReference type="GO" id="GO:0030246">
    <property type="term" value="F:carbohydrate binding"/>
    <property type="evidence" value="ECO:0007669"/>
    <property type="project" value="UniProtKB-KW"/>
</dbReference>
<feature type="binding site" evidence="12">
    <location>
        <position position="104"/>
    </location>
    <ligand>
        <name>an alpha-D-glucoside</name>
        <dbReference type="ChEBI" id="CHEBI:22390"/>
    </ligand>
</feature>
<feature type="binding site" evidence="12">
    <location>
        <position position="125"/>
    </location>
    <ligand>
        <name>an alpha-D-glucoside</name>
        <dbReference type="ChEBI" id="CHEBI:22390"/>
    </ligand>
</feature>
<dbReference type="PANTHER" id="PTHR11073:SF2">
    <property type="entry name" value="CALRETICULIN"/>
    <property type="match status" value="1"/>
</dbReference>
<dbReference type="FunFam" id="2.60.120.200:FF:000018">
    <property type="entry name" value="Calreticulin 1b"/>
    <property type="match status" value="1"/>
</dbReference>
<evidence type="ECO:0000256" key="8">
    <source>
        <dbReference type="ARBA" id="ARBA00022833"/>
    </source>
</evidence>
<evidence type="ECO:0000256" key="3">
    <source>
        <dbReference type="ARBA" id="ARBA00022723"/>
    </source>
</evidence>
<feature type="compositionally biased region" description="Acidic residues" evidence="15">
    <location>
        <begin position="378"/>
        <end position="396"/>
    </location>
</feature>
<keyword evidence="7 11" id="KW-0256">Endoplasmic reticulum</keyword>
<dbReference type="GO" id="GO:0005789">
    <property type="term" value="C:endoplasmic reticulum membrane"/>
    <property type="evidence" value="ECO:0007669"/>
    <property type="project" value="TreeGrafter"/>
</dbReference>
<feature type="compositionally biased region" description="Basic and acidic residues" evidence="15">
    <location>
        <begin position="344"/>
        <end position="377"/>
    </location>
</feature>
<dbReference type="GO" id="GO:0006457">
    <property type="term" value="P:protein folding"/>
    <property type="evidence" value="ECO:0007669"/>
    <property type="project" value="InterPro"/>
</dbReference>
<keyword evidence="5" id="KW-0430">Lectin</keyword>
<evidence type="ECO:0000256" key="14">
    <source>
        <dbReference type="RuleBase" id="RU362126"/>
    </source>
</evidence>
<keyword evidence="10 11" id="KW-0143">Chaperone</keyword>
<accession>A0A7S1VFF5</accession>
<evidence type="ECO:0000256" key="5">
    <source>
        <dbReference type="ARBA" id="ARBA00022734"/>
    </source>
</evidence>
<evidence type="ECO:0000256" key="1">
    <source>
        <dbReference type="ARBA" id="ARBA00004319"/>
    </source>
</evidence>
<evidence type="ECO:0000256" key="15">
    <source>
        <dbReference type="SAM" id="MobiDB-lite"/>
    </source>
</evidence>
<dbReference type="AlphaFoldDB" id="A0A7S1VFF5"/>
<evidence type="ECO:0000256" key="12">
    <source>
        <dbReference type="PIRSR" id="PIRSR002356-1"/>
    </source>
</evidence>
<dbReference type="PROSITE" id="PS00804">
    <property type="entry name" value="CALRETICULIN_2"/>
    <property type="match status" value="1"/>
</dbReference>
<dbReference type="PIRSF" id="PIRSF002356">
    <property type="entry name" value="Calreticulin"/>
    <property type="match status" value="1"/>
</dbReference>